<keyword evidence="4" id="KW-1185">Reference proteome</keyword>
<evidence type="ECO:0000256" key="1">
    <source>
        <dbReference type="SAM" id="MobiDB-lite"/>
    </source>
</evidence>
<accession>A0ABQ6A2U5</accession>
<dbReference type="SUPFAM" id="SSF103088">
    <property type="entry name" value="OmpA-like"/>
    <property type="match status" value="1"/>
</dbReference>
<gene>
    <name evidence="3" type="ORF">GCM10010909_11640</name>
</gene>
<evidence type="ECO:0008006" key="5">
    <source>
        <dbReference type="Google" id="ProtNLM"/>
    </source>
</evidence>
<evidence type="ECO:0000313" key="3">
    <source>
        <dbReference type="EMBL" id="GLR66484.1"/>
    </source>
</evidence>
<feature type="chain" id="PRO_5045277394" description="OmpA-like domain-containing protein" evidence="2">
    <location>
        <begin position="21"/>
        <end position="217"/>
    </location>
</feature>
<name>A0ABQ6A2U5_9PROT</name>
<dbReference type="EMBL" id="BSOS01000024">
    <property type="protein sequence ID" value="GLR66484.1"/>
    <property type="molecule type" value="Genomic_DNA"/>
</dbReference>
<protein>
    <recommendedName>
        <fullName evidence="5">OmpA-like domain-containing protein</fullName>
    </recommendedName>
</protein>
<organism evidence="3 4">
    <name type="scientific">Acidocella aquatica</name>
    <dbReference type="NCBI Taxonomy" id="1922313"/>
    <lineage>
        <taxon>Bacteria</taxon>
        <taxon>Pseudomonadati</taxon>
        <taxon>Pseudomonadota</taxon>
        <taxon>Alphaproteobacteria</taxon>
        <taxon>Acetobacterales</taxon>
        <taxon>Acidocellaceae</taxon>
        <taxon>Acidocella</taxon>
    </lineage>
</organism>
<evidence type="ECO:0000256" key="2">
    <source>
        <dbReference type="SAM" id="SignalP"/>
    </source>
</evidence>
<keyword evidence="2" id="KW-0732">Signal</keyword>
<dbReference type="InterPro" id="IPR036737">
    <property type="entry name" value="OmpA-like_sf"/>
</dbReference>
<feature type="region of interest" description="Disordered" evidence="1">
    <location>
        <begin position="68"/>
        <end position="88"/>
    </location>
</feature>
<comment type="caution">
    <text evidence="3">The sequence shown here is derived from an EMBL/GenBank/DDBJ whole genome shotgun (WGS) entry which is preliminary data.</text>
</comment>
<dbReference type="Proteomes" id="UP001156641">
    <property type="component" value="Unassembled WGS sequence"/>
</dbReference>
<reference evidence="4" key="1">
    <citation type="journal article" date="2019" name="Int. J. Syst. Evol. Microbiol.">
        <title>The Global Catalogue of Microorganisms (GCM) 10K type strain sequencing project: providing services to taxonomists for standard genome sequencing and annotation.</title>
        <authorList>
            <consortium name="The Broad Institute Genomics Platform"/>
            <consortium name="The Broad Institute Genome Sequencing Center for Infectious Disease"/>
            <person name="Wu L."/>
            <person name="Ma J."/>
        </authorList>
    </citation>
    <scope>NUCLEOTIDE SEQUENCE [LARGE SCALE GENOMIC DNA]</scope>
    <source>
        <strain evidence="4">NBRC 112502</strain>
    </source>
</reference>
<dbReference type="RefSeq" id="WP_284257180.1">
    <property type="nucleotide sequence ID" value="NZ_BSOS01000024.1"/>
</dbReference>
<evidence type="ECO:0000313" key="4">
    <source>
        <dbReference type="Proteomes" id="UP001156641"/>
    </source>
</evidence>
<feature type="signal peptide" evidence="2">
    <location>
        <begin position="1"/>
        <end position="20"/>
    </location>
</feature>
<sequence>MKPYQIPLILAALLPSLAAAQVKVDPAALAQLAGIAPARPAPAMAPARPVEPARHLSRRVIRSVKPAPIKPLASPPASTAAKPVAPGPTAPAPVVAVAPGLVVAVPPAPVLGAHAPQPLATPQALVVSFPPGSATLPAGTGAALKPFCEAHGVIGIDARAPADPSDPSIAMRLSLARALALRDALTSCGVASQNILPRALGSVPGKNEDEAVLGVQK</sequence>
<proteinExistence type="predicted"/>